<reference evidence="3 4" key="1">
    <citation type="submission" date="2022-01" db="EMBL/GenBank/DDBJ databases">
        <title>Desulfofustis limnae sp. nov., a novel mesophilic sulfate-reducing bacterium isolated from marsh soil.</title>
        <authorList>
            <person name="Watanabe M."/>
            <person name="Takahashi A."/>
            <person name="Kojima H."/>
            <person name="Fukui M."/>
        </authorList>
    </citation>
    <scope>NUCLEOTIDE SEQUENCE [LARGE SCALE GENOMIC DNA]</scope>
    <source>
        <strain evidence="3 4">PPLL</strain>
    </source>
</reference>
<dbReference type="Proteomes" id="UP000830055">
    <property type="component" value="Chromosome"/>
</dbReference>
<dbReference type="InterPro" id="IPR011042">
    <property type="entry name" value="6-blade_b-propeller_TolB-like"/>
</dbReference>
<evidence type="ECO:0000259" key="2">
    <source>
        <dbReference type="Pfam" id="PF07995"/>
    </source>
</evidence>
<sequence>MYRTILTMAMVLLAAANAAAEEPYRLPDGRELRLEGVASGLGVVWGMTFIDEHRLVITERQGRIGIVDVRDGSYRDVAGIPQVLASGQGGLLDVAAEPGYAPGGYLYFTYVKDVGDGRGATTLARGRLIENRLTDWQDLLVTRSATGTTRHFGSRIAFDGAGHVFFSIGDRGQRELAQDLTSHAGTVLRLQLDGSLPPDNPLVGIQGALPEIWSWGHRNIQGLAYDAATDRLWAIEHGPRGGDELNLVRPGRNYGWPEVSHGMEYWGPIPVGEARERQGMESPVKVYIPSIAPSSLLVYDGEALPAWRGSLLAGALVLRHLNRITVDGEGRAVAEERLLEDRGERIRSLAVDHQGVLYLGTDSGLILRLAPAG</sequence>
<keyword evidence="4" id="KW-1185">Reference proteome</keyword>
<gene>
    <name evidence="3" type="ORF">DPPLL_11550</name>
</gene>
<dbReference type="EMBL" id="AP025516">
    <property type="protein sequence ID" value="BDD86790.1"/>
    <property type="molecule type" value="Genomic_DNA"/>
</dbReference>
<organism evidence="3 4">
    <name type="scientific">Desulfofustis limnaeus</name>
    <dbReference type="NCBI Taxonomy" id="2740163"/>
    <lineage>
        <taxon>Bacteria</taxon>
        <taxon>Pseudomonadati</taxon>
        <taxon>Thermodesulfobacteriota</taxon>
        <taxon>Desulfobulbia</taxon>
        <taxon>Desulfobulbales</taxon>
        <taxon>Desulfocapsaceae</taxon>
        <taxon>Desulfofustis</taxon>
    </lineage>
</organism>
<evidence type="ECO:0000313" key="4">
    <source>
        <dbReference type="Proteomes" id="UP000830055"/>
    </source>
</evidence>
<evidence type="ECO:0000313" key="3">
    <source>
        <dbReference type="EMBL" id="BDD86790.1"/>
    </source>
</evidence>
<evidence type="ECO:0000256" key="1">
    <source>
        <dbReference type="SAM" id="SignalP"/>
    </source>
</evidence>
<dbReference type="InterPro" id="IPR011041">
    <property type="entry name" value="Quinoprot_gluc/sorb_DH_b-prop"/>
</dbReference>
<dbReference type="Gene3D" id="2.120.10.30">
    <property type="entry name" value="TolB, C-terminal domain"/>
    <property type="match status" value="1"/>
</dbReference>
<accession>A0ABM7W7A4</accession>
<protein>
    <submittedName>
        <fullName evidence="3">Dehydrogenase</fullName>
    </submittedName>
</protein>
<feature type="chain" id="PRO_5045507627" evidence="1">
    <location>
        <begin position="21"/>
        <end position="373"/>
    </location>
</feature>
<dbReference type="RefSeq" id="WP_284153861.1">
    <property type="nucleotide sequence ID" value="NZ_AP025516.1"/>
</dbReference>
<proteinExistence type="predicted"/>
<feature type="domain" description="Glucose/Sorbosone dehydrogenase" evidence="2">
    <location>
        <begin position="44"/>
        <end position="364"/>
    </location>
</feature>
<keyword evidence="1" id="KW-0732">Signal</keyword>
<dbReference type="PANTHER" id="PTHR19328">
    <property type="entry name" value="HEDGEHOG-INTERACTING PROTEIN"/>
    <property type="match status" value="1"/>
</dbReference>
<dbReference type="InterPro" id="IPR012938">
    <property type="entry name" value="Glc/Sorbosone_DH"/>
</dbReference>
<dbReference type="PANTHER" id="PTHR19328:SF75">
    <property type="entry name" value="ALDOSE SUGAR DEHYDROGENASE YLII"/>
    <property type="match status" value="1"/>
</dbReference>
<feature type="signal peptide" evidence="1">
    <location>
        <begin position="1"/>
        <end position="20"/>
    </location>
</feature>
<dbReference type="Pfam" id="PF07995">
    <property type="entry name" value="GSDH"/>
    <property type="match status" value="1"/>
</dbReference>
<dbReference type="SUPFAM" id="SSF50952">
    <property type="entry name" value="Soluble quinoprotein glucose dehydrogenase"/>
    <property type="match status" value="1"/>
</dbReference>
<name>A0ABM7W7A4_9BACT</name>